<name>A0ABQ3ZNY5_9ACTN</name>
<organism evidence="1 2">
    <name type="scientific">Winogradskya humida</name>
    <dbReference type="NCBI Taxonomy" id="113566"/>
    <lineage>
        <taxon>Bacteria</taxon>
        <taxon>Bacillati</taxon>
        <taxon>Actinomycetota</taxon>
        <taxon>Actinomycetes</taxon>
        <taxon>Micromonosporales</taxon>
        <taxon>Micromonosporaceae</taxon>
        <taxon>Winogradskya</taxon>
    </lineage>
</organism>
<proteinExistence type="predicted"/>
<dbReference type="Proteomes" id="UP000603200">
    <property type="component" value="Unassembled WGS sequence"/>
</dbReference>
<reference evidence="1 2" key="1">
    <citation type="submission" date="2021-01" db="EMBL/GenBank/DDBJ databases">
        <title>Whole genome shotgun sequence of Actinoplanes humidus NBRC 14915.</title>
        <authorList>
            <person name="Komaki H."/>
            <person name="Tamura T."/>
        </authorList>
    </citation>
    <scope>NUCLEOTIDE SEQUENCE [LARGE SCALE GENOMIC DNA]</scope>
    <source>
        <strain evidence="1 2">NBRC 14915</strain>
    </source>
</reference>
<protein>
    <submittedName>
        <fullName evidence="1">Uncharacterized protein</fullName>
    </submittedName>
</protein>
<dbReference type="EMBL" id="BOMN01000040">
    <property type="protein sequence ID" value="GIE20296.1"/>
    <property type="molecule type" value="Genomic_DNA"/>
</dbReference>
<gene>
    <name evidence="1" type="ORF">Ahu01nite_033980</name>
</gene>
<keyword evidence="2" id="KW-1185">Reference proteome</keyword>
<evidence type="ECO:0000313" key="1">
    <source>
        <dbReference type="EMBL" id="GIE20296.1"/>
    </source>
</evidence>
<evidence type="ECO:0000313" key="2">
    <source>
        <dbReference type="Proteomes" id="UP000603200"/>
    </source>
</evidence>
<comment type="caution">
    <text evidence="1">The sequence shown here is derived from an EMBL/GenBank/DDBJ whole genome shotgun (WGS) entry which is preliminary data.</text>
</comment>
<accession>A0ABQ3ZNY5</accession>
<sequence>MIFVRVRQHERCQKGSVIRTGGQRLQQQIYDWNLRRVVIIGLRAVVQIDLHQHLIGDYNRRTVARADWPEDRPKIWKNVAHVRLHLRQSDRRAAGH</sequence>